<dbReference type="AlphaFoldDB" id="A0A5M3N2Z3"/>
<gene>
    <name evidence="1" type="ORF">CONPUDRAFT_142189</name>
</gene>
<comment type="caution">
    <text evidence="1">The sequence shown here is derived from an EMBL/GenBank/DDBJ whole genome shotgun (WGS) entry which is preliminary data.</text>
</comment>
<reference evidence="2" key="1">
    <citation type="journal article" date="2012" name="Science">
        <title>The Paleozoic origin of enzymatic lignin decomposition reconstructed from 31 fungal genomes.</title>
        <authorList>
            <person name="Floudas D."/>
            <person name="Binder M."/>
            <person name="Riley R."/>
            <person name="Barry K."/>
            <person name="Blanchette R.A."/>
            <person name="Henrissat B."/>
            <person name="Martinez A.T."/>
            <person name="Otillar R."/>
            <person name="Spatafora J.W."/>
            <person name="Yadav J.S."/>
            <person name="Aerts A."/>
            <person name="Benoit I."/>
            <person name="Boyd A."/>
            <person name="Carlson A."/>
            <person name="Copeland A."/>
            <person name="Coutinho P.M."/>
            <person name="de Vries R.P."/>
            <person name="Ferreira P."/>
            <person name="Findley K."/>
            <person name="Foster B."/>
            <person name="Gaskell J."/>
            <person name="Glotzer D."/>
            <person name="Gorecki P."/>
            <person name="Heitman J."/>
            <person name="Hesse C."/>
            <person name="Hori C."/>
            <person name="Igarashi K."/>
            <person name="Jurgens J.A."/>
            <person name="Kallen N."/>
            <person name="Kersten P."/>
            <person name="Kohler A."/>
            <person name="Kuees U."/>
            <person name="Kumar T.K.A."/>
            <person name="Kuo A."/>
            <person name="LaButti K."/>
            <person name="Larrondo L.F."/>
            <person name="Lindquist E."/>
            <person name="Ling A."/>
            <person name="Lombard V."/>
            <person name="Lucas S."/>
            <person name="Lundell T."/>
            <person name="Martin R."/>
            <person name="McLaughlin D.J."/>
            <person name="Morgenstern I."/>
            <person name="Morin E."/>
            <person name="Murat C."/>
            <person name="Nagy L.G."/>
            <person name="Nolan M."/>
            <person name="Ohm R.A."/>
            <person name="Patyshakuliyeva A."/>
            <person name="Rokas A."/>
            <person name="Ruiz-Duenas F.J."/>
            <person name="Sabat G."/>
            <person name="Salamov A."/>
            <person name="Samejima M."/>
            <person name="Schmutz J."/>
            <person name="Slot J.C."/>
            <person name="St John F."/>
            <person name="Stenlid J."/>
            <person name="Sun H."/>
            <person name="Sun S."/>
            <person name="Syed K."/>
            <person name="Tsang A."/>
            <person name="Wiebenga A."/>
            <person name="Young D."/>
            <person name="Pisabarro A."/>
            <person name="Eastwood D.C."/>
            <person name="Martin F."/>
            <person name="Cullen D."/>
            <person name="Grigoriev I.V."/>
            <person name="Hibbett D.S."/>
        </authorList>
    </citation>
    <scope>NUCLEOTIDE SEQUENCE [LARGE SCALE GENOMIC DNA]</scope>
    <source>
        <strain evidence="2">RWD-64-598 SS2</strain>
    </source>
</reference>
<protein>
    <recommendedName>
        <fullName evidence="3">F-box domain-containing protein</fullName>
    </recommendedName>
</protein>
<dbReference type="OrthoDB" id="3001771at2759"/>
<keyword evidence="2" id="KW-1185">Reference proteome</keyword>
<dbReference type="GeneID" id="19201712"/>
<accession>A0A5M3N2Z3</accession>
<evidence type="ECO:0000313" key="1">
    <source>
        <dbReference type="EMBL" id="EIW85759.1"/>
    </source>
</evidence>
<dbReference type="EMBL" id="JH711574">
    <property type="protein sequence ID" value="EIW85759.1"/>
    <property type="molecule type" value="Genomic_DNA"/>
</dbReference>
<dbReference type="Proteomes" id="UP000053558">
    <property type="component" value="Unassembled WGS sequence"/>
</dbReference>
<dbReference type="RefSeq" id="XP_007765144.1">
    <property type="nucleotide sequence ID" value="XM_007766954.1"/>
</dbReference>
<dbReference type="KEGG" id="cput:CONPUDRAFT_142189"/>
<name>A0A5M3N2Z3_CONPW</name>
<evidence type="ECO:0008006" key="3">
    <source>
        <dbReference type="Google" id="ProtNLM"/>
    </source>
</evidence>
<proteinExistence type="predicted"/>
<evidence type="ECO:0000313" key="2">
    <source>
        <dbReference type="Proteomes" id="UP000053558"/>
    </source>
</evidence>
<organism evidence="1 2">
    <name type="scientific">Coniophora puteana (strain RWD-64-598)</name>
    <name type="common">Brown rot fungus</name>
    <dbReference type="NCBI Taxonomy" id="741705"/>
    <lineage>
        <taxon>Eukaryota</taxon>
        <taxon>Fungi</taxon>
        <taxon>Dikarya</taxon>
        <taxon>Basidiomycota</taxon>
        <taxon>Agaricomycotina</taxon>
        <taxon>Agaricomycetes</taxon>
        <taxon>Agaricomycetidae</taxon>
        <taxon>Boletales</taxon>
        <taxon>Coniophorineae</taxon>
        <taxon>Coniophoraceae</taxon>
        <taxon>Coniophora</taxon>
    </lineage>
</organism>
<sequence>MSPTHSKIANSTHHPHSILSLAPETMLGIFGFLYHDAKTSACDDPSAGFPFSPAHVCRYWLDILSLKPSYWSTIIVPLHLPLVPSILSIYSDVLGQQSTISECRIYCNSSPCLPSSTENSRINAAMRALAPHLHKCETISICPRYCSSTVLASRYLNGLDTERLVYFSLFCSETDTTEDAHFTSFTCTRLLWLYMDAKTLISFAWSEGSKCGEDFDGRLRVYVKLYCPSNGPSYLAPSALITALVTLTKRSECIDCLNIDGVSFDKESVHPPALQDDINVITVELTDLHGAILREFFLRFEGGDGRIVQATRCTFDSPIIMQDVPILYLEGMDDGAAVLCALRHWDGTSLEIKNCPGFTDAALNMLTSEDLCS</sequence>